<dbReference type="GO" id="GO:0005524">
    <property type="term" value="F:ATP binding"/>
    <property type="evidence" value="ECO:0007669"/>
    <property type="project" value="UniProtKB-KW"/>
</dbReference>
<dbReference type="AlphaFoldDB" id="M9M3N0"/>
<dbReference type="InterPro" id="IPR027417">
    <property type="entry name" value="P-loop_NTPase"/>
</dbReference>
<dbReference type="EMBL" id="BALG01000049">
    <property type="protein sequence ID" value="GAC41833.1"/>
    <property type="molecule type" value="Genomic_DNA"/>
</dbReference>
<dbReference type="InterPro" id="IPR003593">
    <property type="entry name" value="AAA+_ATPase"/>
</dbReference>
<evidence type="ECO:0000256" key="3">
    <source>
        <dbReference type="ARBA" id="ARBA00022741"/>
    </source>
</evidence>
<keyword evidence="3" id="KW-0547">Nucleotide-binding</keyword>
<feature type="domain" description="ABC transporter" evidence="5">
    <location>
        <begin position="4"/>
        <end position="233"/>
    </location>
</feature>
<dbReference type="Pfam" id="PF00005">
    <property type="entry name" value="ABC_tran"/>
    <property type="match status" value="1"/>
</dbReference>
<protein>
    <submittedName>
        <fullName evidence="6">ATPase component</fullName>
    </submittedName>
</protein>
<dbReference type="PANTHER" id="PTHR43335:SF2">
    <property type="entry name" value="ABC TRANSPORTER, ATP-BINDING PROTEIN"/>
    <property type="match status" value="1"/>
</dbReference>
<accession>M9M3N0</accession>
<dbReference type="InterPro" id="IPR017871">
    <property type="entry name" value="ABC_transporter-like_CS"/>
</dbReference>
<dbReference type="Gene3D" id="3.40.50.300">
    <property type="entry name" value="P-loop containing nucleotide triphosphate hydrolases"/>
    <property type="match status" value="1"/>
</dbReference>
<name>M9M3N0_PAEPP</name>
<dbReference type="GO" id="GO:0016887">
    <property type="term" value="F:ATP hydrolysis activity"/>
    <property type="evidence" value="ECO:0007669"/>
    <property type="project" value="InterPro"/>
</dbReference>
<evidence type="ECO:0000256" key="2">
    <source>
        <dbReference type="ARBA" id="ARBA00022448"/>
    </source>
</evidence>
<proteinExistence type="inferred from homology"/>
<dbReference type="PROSITE" id="PS00211">
    <property type="entry name" value="ABC_TRANSPORTER_1"/>
    <property type="match status" value="1"/>
</dbReference>
<dbReference type="SUPFAM" id="SSF52540">
    <property type="entry name" value="P-loop containing nucleoside triphosphate hydrolases"/>
    <property type="match status" value="1"/>
</dbReference>
<keyword evidence="2" id="KW-0813">Transport</keyword>
<comment type="similarity">
    <text evidence="1">Belongs to the ABC transporter superfamily.</text>
</comment>
<evidence type="ECO:0000259" key="5">
    <source>
        <dbReference type="PROSITE" id="PS50893"/>
    </source>
</evidence>
<dbReference type="InterPro" id="IPR003439">
    <property type="entry name" value="ABC_transporter-like_ATP-bd"/>
</dbReference>
<evidence type="ECO:0000256" key="1">
    <source>
        <dbReference type="ARBA" id="ARBA00005417"/>
    </source>
</evidence>
<reference evidence="6 7" key="1">
    <citation type="submission" date="2012-10" db="EMBL/GenBank/DDBJ databases">
        <title>Draft Genome Sequence of Paenibacillus popilliae ATCC 14706T.</title>
        <authorList>
            <person name="Iiyama K."/>
            <person name="Mori K."/>
            <person name="Mon H."/>
            <person name="Chieda Y."/>
            <person name="Lee J.M."/>
            <person name="Kusakabe T."/>
            <person name="Tashiro K."/>
            <person name="Asano S."/>
            <person name="Yasunaga-Aoki C."/>
            <person name="Shimizu S."/>
        </authorList>
    </citation>
    <scope>NUCLEOTIDE SEQUENCE [LARGE SCALE GENOMIC DNA]</scope>
    <source>
        <strain evidence="6 7">ATCC 14706</strain>
    </source>
</reference>
<dbReference type="OrthoDB" id="9804819at2"/>
<dbReference type="PANTHER" id="PTHR43335">
    <property type="entry name" value="ABC TRANSPORTER, ATP-BINDING PROTEIN"/>
    <property type="match status" value="1"/>
</dbReference>
<comment type="caution">
    <text evidence="6">The sequence shown here is derived from an EMBL/GenBank/DDBJ whole genome shotgun (WGS) entry which is preliminary data.</text>
</comment>
<evidence type="ECO:0000313" key="7">
    <source>
        <dbReference type="Proteomes" id="UP000029453"/>
    </source>
</evidence>
<dbReference type="PROSITE" id="PS50893">
    <property type="entry name" value="ABC_TRANSPORTER_2"/>
    <property type="match status" value="1"/>
</dbReference>
<sequence>MQQLHLQHLEKKYKRNTVFSDINLQLTPGMFGLLGPNGAGKTTLMRIVAAIIRPTQGEICYHGLTWSTQPEQVREITGYLPQEFNVLPHFTALECMDYIAQLKGIGNKKIRRAEIAHLLERVNLQDQAERKVKTFSGGMRRRLGIAQALLGNPQILIIDEPTAGLDPEERIRFRNMIRELAWERIVILSTHIVEDISTTCRSAAILYQGTLRTFAHLEQLAALAQGQVWFWTLSHHDFRHATIQGDMISSKLFTDRVELRIWSEKQPNMDAVLIEPTIEEGYMACIKN</sequence>
<evidence type="ECO:0000313" key="6">
    <source>
        <dbReference type="EMBL" id="GAC41833.1"/>
    </source>
</evidence>
<dbReference type="Proteomes" id="UP000029453">
    <property type="component" value="Unassembled WGS sequence"/>
</dbReference>
<dbReference type="CDD" id="cd03264">
    <property type="entry name" value="ABC_drug_resistance_like"/>
    <property type="match status" value="1"/>
</dbReference>
<organism evidence="6 7">
    <name type="scientific">Paenibacillus popilliae ATCC 14706</name>
    <dbReference type="NCBI Taxonomy" id="1212764"/>
    <lineage>
        <taxon>Bacteria</taxon>
        <taxon>Bacillati</taxon>
        <taxon>Bacillota</taxon>
        <taxon>Bacilli</taxon>
        <taxon>Bacillales</taxon>
        <taxon>Paenibacillaceae</taxon>
        <taxon>Paenibacillus</taxon>
    </lineage>
</organism>
<dbReference type="RefSeq" id="WP_006285187.1">
    <property type="nucleotide sequence ID" value="NZ_BALG01000049.1"/>
</dbReference>
<dbReference type="SMART" id="SM00382">
    <property type="entry name" value="AAA"/>
    <property type="match status" value="1"/>
</dbReference>
<evidence type="ECO:0000256" key="4">
    <source>
        <dbReference type="ARBA" id="ARBA00022840"/>
    </source>
</evidence>
<keyword evidence="4" id="KW-0067">ATP-binding</keyword>
<keyword evidence="7" id="KW-1185">Reference proteome</keyword>
<gene>
    <name evidence="6" type="ORF">PPOP_1190</name>
</gene>